<organism evidence="3">
    <name type="scientific">Oryza sativa subsp. japonica</name>
    <name type="common">Rice</name>
    <dbReference type="NCBI Taxonomy" id="39947"/>
    <lineage>
        <taxon>Eukaryota</taxon>
        <taxon>Viridiplantae</taxon>
        <taxon>Streptophyta</taxon>
        <taxon>Embryophyta</taxon>
        <taxon>Tracheophyta</taxon>
        <taxon>Spermatophyta</taxon>
        <taxon>Magnoliopsida</taxon>
        <taxon>Liliopsida</taxon>
        <taxon>Poales</taxon>
        <taxon>Poaceae</taxon>
        <taxon>BOP clade</taxon>
        <taxon>Oryzoideae</taxon>
        <taxon>Oryzeae</taxon>
        <taxon>Oryzinae</taxon>
        <taxon>Oryza</taxon>
        <taxon>Oryza sativa</taxon>
    </lineage>
</organism>
<evidence type="ECO:0000313" key="3">
    <source>
        <dbReference type="EMBL" id="EEE62480.1"/>
    </source>
</evidence>
<gene>
    <name evidence="3" type="ORF">OsJ_17277</name>
</gene>
<protein>
    <recommendedName>
        <fullName evidence="2">Neprosin activation peptide domain-containing protein</fullName>
    </recommendedName>
</protein>
<sequence>MSSTLMASCCFIISYKRPRPIIATFVPFLLLLFFFAVVVAASSSSNGTAAALHPGEELLRLERVRAQLARSPDGDVIDCVPSHLQPAFEHPRLRGQKPEEPPSARADGDDEEEEEEEEESRPRRQPRREPGEGGRTARTGCGQAWWHAGEACPEGTIPVRRKTEADMLRARFGGAAGGRFGMKPRGVGVVGGAARRDSTSSGHELCTDITPETQSDSLTLMDLGD</sequence>
<reference evidence="3" key="1">
    <citation type="journal article" date="2005" name="PLoS Biol.">
        <title>The genomes of Oryza sativa: a history of duplications.</title>
        <authorList>
            <person name="Yu J."/>
            <person name="Wang J."/>
            <person name="Lin W."/>
            <person name="Li S."/>
            <person name="Li H."/>
            <person name="Zhou J."/>
            <person name="Ni P."/>
            <person name="Dong W."/>
            <person name="Hu S."/>
            <person name="Zeng C."/>
            <person name="Zhang J."/>
            <person name="Zhang Y."/>
            <person name="Li R."/>
            <person name="Xu Z."/>
            <person name="Li S."/>
            <person name="Li X."/>
            <person name="Zheng H."/>
            <person name="Cong L."/>
            <person name="Lin L."/>
            <person name="Yin J."/>
            <person name="Geng J."/>
            <person name="Li G."/>
            <person name="Shi J."/>
            <person name="Liu J."/>
            <person name="Lv H."/>
            <person name="Li J."/>
            <person name="Wang J."/>
            <person name="Deng Y."/>
            <person name="Ran L."/>
            <person name="Shi X."/>
            <person name="Wang X."/>
            <person name="Wu Q."/>
            <person name="Li C."/>
            <person name="Ren X."/>
            <person name="Wang J."/>
            <person name="Wang X."/>
            <person name="Li D."/>
            <person name="Liu D."/>
            <person name="Zhang X."/>
            <person name="Ji Z."/>
            <person name="Zhao W."/>
            <person name="Sun Y."/>
            <person name="Zhang Z."/>
            <person name="Bao J."/>
            <person name="Han Y."/>
            <person name="Dong L."/>
            <person name="Ji J."/>
            <person name="Chen P."/>
            <person name="Wu S."/>
            <person name="Liu J."/>
            <person name="Xiao Y."/>
            <person name="Bu D."/>
            <person name="Tan J."/>
            <person name="Yang L."/>
            <person name="Ye C."/>
            <person name="Zhang J."/>
            <person name="Xu J."/>
            <person name="Zhou Y."/>
            <person name="Yu Y."/>
            <person name="Zhang B."/>
            <person name="Zhuang S."/>
            <person name="Wei H."/>
            <person name="Liu B."/>
            <person name="Lei M."/>
            <person name="Yu H."/>
            <person name="Li Y."/>
            <person name="Xu H."/>
            <person name="Wei S."/>
            <person name="He X."/>
            <person name="Fang L."/>
            <person name="Zhang Z."/>
            <person name="Zhang Y."/>
            <person name="Huang X."/>
            <person name="Su Z."/>
            <person name="Tong W."/>
            <person name="Li J."/>
            <person name="Tong Z."/>
            <person name="Li S."/>
            <person name="Ye J."/>
            <person name="Wang L."/>
            <person name="Fang L."/>
            <person name="Lei T."/>
            <person name="Chen C."/>
            <person name="Chen H."/>
            <person name="Xu Z."/>
            <person name="Li H."/>
            <person name="Huang H."/>
            <person name="Zhang F."/>
            <person name="Xu H."/>
            <person name="Li N."/>
            <person name="Zhao C."/>
            <person name="Li S."/>
            <person name="Dong L."/>
            <person name="Huang Y."/>
            <person name="Li L."/>
            <person name="Xi Y."/>
            <person name="Qi Q."/>
            <person name="Li W."/>
            <person name="Zhang B."/>
            <person name="Hu W."/>
            <person name="Zhang Y."/>
            <person name="Tian X."/>
            <person name="Jiao Y."/>
            <person name="Liang X."/>
            <person name="Jin J."/>
            <person name="Gao L."/>
            <person name="Zheng W."/>
            <person name="Hao B."/>
            <person name="Liu S."/>
            <person name="Wang W."/>
            <person name="Yuan L."/>
            <person name="Cao M."/>
            <person name="McDermott J."/>
            <person name="Samudrala R."/>
            <person name="Wang J."/>
            <person name="Wong G.K."/>
            <person name="Yang H."/>
        </authorList>
    </citation>
    <scope>NUCLEOTIDE SEQUENCE [LARGE SCALE GENOMIC DNA]</scope>
</reference>
<dbReference type="InterPro" id="IPR025521">
    <property type="entry name" value="Neprosin_propep"/>
</dbReference>
<dbReference type="Pfam" id="PF14365">
    <property type="entry name" value="Neprosin_AP"/>
    <property type="match status" value="1"/>
</dbReference>
<feature type="region of interest" description="Disordered" evidence="1">
    <location>
        <begin position="191"/>
        <end position="225"/>
    </location>
</feature>
<name>B9FMP5_ORYSJ</name>
<accession>B9FMP5</accession>
<dbReference type="PANTHER" id="PTHR31589:SF131">
    <property type="entry name" value="OS05G0169800 PROTEIN"/>
    <property type="match status" value="1"/>
</dbReference>
<evidence type="ECO:0000256" key="1">
    <source>
        <dbReference type="SAM" id="MobiDB-lite"/>
    </source>
</evidence>
<dbReference type="AlphaFoldDB" id="B9FMP5"/>
<feature type="compositionally biased region" description="Basic and acidic residues" evidence="1">
    <location>
        <begin position="89"/>
        <end position="102"/>
    </location>
</feature>
<dbReference type="InterPro" id="IPR053168">
    <property type="entry name" value="Glutamic_endopeptidase"/>
</dbReference>
<evidence type="ECO:0000259" key="2">
    <source>
        <dbReference type="Pfam" id="PF14365"/>
    </source>
</evidence>
<dbReference type="PANTHER" id="PTHR31589">
    <property type="entry name" value="PROTEIN, PUTATIVE (DUF239)-RELATED-RELATED"/>
    <property type="match status" value="1"/>
</dbReference>
<dbReference type="Proteomes" id="UP000007752">
    <property type="component" value="Chromosome 5"/>
</dbReference>
<feature type="compositionally biased region" description="Acidic residues" evidence="1">
    <location>
        <begin position="108"/>
        <end position="119"/>
    </location>
</feature>
<reference evidence="3" key="2">
    <citation type="submission" date="2008-12" db="EMBL/GenBank/DDBJ databases">
        <title>Improved gene annotation of the rice (Oryza sativa) genomes.</title>
        <authorList>
            <person name="Wang J."/>
            <person name="Li R."/>
            <person name="Fan W."/>
            <person name="Huang Q."/>
            <person name="Zhang J."/>
            <person name="Zhou Y."/>
            <person name="Hu Y."/>
            <person name="Zi S."/>
            <person name="Li J."/>
            <person name="Ni P."/>
            <person name="Zheng H."/>
            <person name="Zhang Y."/>
            <person name="Zhao M."/>
            <person name="Hao Q."/>
            <person name="McDermott J."/>
            <person name="Samudrala R."/>
            <person name="Kristiansen K."/>
            <person name="Wong G.K.-S."/>
        </authorList>
    </citation>
    <scope>NUCLEOTIDE SEQUENCE</scope>
</reference>
<feature type="region of interest" description="Disordered" evidence="1">
    <location>
        <begin position="87"/>
        <end position="140"/>
    </location>
</feature>
<feature type="domain" description="Neprosin activation peptide" evidence="2">
    <location>
        <begin position="70"/>
        <end position="204"/>
    </location>
</feature>
<dbReference type="EMBL" id="CM000142">
    <property type="protein sequence ID" value="EEE62480.1"/>
    <property type="molecule type" value="Genomic_DNA"/>
</dbReference>
<proteinExistence type="predicted"/>